<gene>
    <name evidence="2" type="ordered locus">SYNW0768</name>
</gene>
<name>Q7U856_PARMW</name>
<dbReference type="RefSeq" id="WP_011127633.1">
    <property type="nucleotide sequence ID" value="NC_005070.1"/>
</dbReference>
<dbReference type="PANTHER" id="PTHR39323">
    <property type="entry name" value="BLR1149 PROTEIN"/>
    <property type="match status" value="1"/>
</dbReference>
<dbReference type="SUPFAM" id="SSF56300">
    <property type="entry name" value="Metallo-dependent phosphatases"/>
    <property type="match status" value="1"/>
</dbReference>
<dbReference type="NCBIfam" id="TIGR04123">
    <property type="entry name" value="P_estr_lig_assc"/>
    <property type="match status" value="1"/>
</dbReference>
<dbReference type="AlphaFoldDB" id="Q7U856"/>
<dbReference type="HOGENOM" id="CLU_075478_1_0_3"/>
<dbReference type="Pfam" id="PF00149">
    <property type="entry name" value="Metallophos"/>
    <property type="match status" value="1"/>
</dbReference>
<dbReference type="EMBL" id="BX569691">
    <property type="protein sequence ID" value="CAE07283.1"/>
    <property type="molecule type" value="Genomic_DNA"/>
</dbReference>
<evidence type="ECO:0000259" key="1">
    <source>
        <dbReference type="Pfam" id="PF00149"/>
    </source>
</evidence>
<evidence type="ECO:0000313" key="3">
    <source>
        <dbReference type="Proteomes" id="UP000001422"/>
    </source>
</evidence>
<accession>Q7U856</accession>
<dbReference type="STRING" id="84588.SYNW0768"/>
<dbReference type="InterPro" id="IPR004843">
    <property type="entry name" value="Calcineurin-like_PHP"/>
</dbReference>
<dbReference type="PANTHER" id="PTHR39323:SF1">
    <property type="entry name" value="BLR1149 PROTEIN"/>
    <property type="match status" value="1"/>
</dbReference>
<feature type="domain" description="Calcineurin-like phosphoesterase" evidence="1">
    <location>
        <begin position="29"/>
        <end position="122"/>
    </location>
</feature>
<dbReference type="InterPro" id="IPR024173">
    <property type="entry name" value="Pesterase_MJ0037-like"/>
</dbReference>
<keyword evidence="3" id="KW-1185">Reference proteome</keyword>
<dbReference type="InterPro" id="IPR026336">
    <property type="entry name" value="PdeM-like"/>
</dbReference>
<dbReference type="PIRSF" id="PIRSF000887">
    <property type="entry name" value="Pesterase_MJ0037"/>
    <property type="match status" value="1"/>
</dbReference>
<dbReference type="GO" id="GO:0016787">
    <property type="term" value="F:hydrolase activity"/>
    <property type="evidence" value="ECO:0007669"/>
    <property type="project" value="InterPro"/>
</dbReference>
<sequence>MKGQEWVWRRESLRFLGERALWREHGRQLMVADLHLGKAEVFQAHGIPLPTDGDRGTLNPLLQLCHAWAPEQLIVLGDLIHAREGLTPELRETLRSLPDLCGCEVLLIGGNHDRHCWIEGLPQLPSQCVGQLWLSHAPETPPAADLLNVCGHLHPMTRLRSRADRLRLPCFAFDPEGPRLVIPAFGQLTGGHDCGERYQQWLVADGAILPWFEPLLNNQGRRSA</sequence>
<dbReference type="InterPro" id="IPR029052">
    <property type="entry name" value="Metallo-depent_PP-like"/>
</dbReference>
<evidence type="ECO:0000313" key="2">
    <source>
        <dbReference type="EMBL" id="CAE07283.1"/>
    </source>
</evidence>
<dbReference type="KEGG" id="syw:SYNW0768"/>
<dbReference type="Gene3D" id="3.60.21.10">
    <property type="match status" value="1"/>
</dbReference>
<dbReference type="Proteomes" id="UP000001422">
    <property type="component" value="Chromosome"/>
</dbReference>
<reference evidence="2 3" key="1">
    <citation type="journal article" date="2003" name="Nature">
        <title>The genome of a motile marine Synechococcus.</title>
        <authorList>
            <person name="Palenik B."/>
            <person name="Brahamsha B."/>
            <person name="Larimer F."/>
            <person name="Land M."/>
            <person name="Hauser L."/>
            <person name="Chain P."/>
            <person name="Lamerdin J."/>
            <person name="Regala W."/>
            <person name="Allen E.A."/>
            <person name="McCarren J."/>
            <person name="Paulsen I."/>
            <person name="Dufresne A."/>
            <person name="Partensky F."/>
            <person name="Webb E."/>
            <person name="Waterbury J."/>
        </authorList>
    </citation>
    <scope>NUCLEOTIDE SEQUENCE [LARGE SCALE GENOMIC DNA]</scope>
    <source>
        <strain evidence="2 3">WH8102</strain>
    </source>
</reference>
<dbReference type="eggNOG" id="COG1407">
    <property type="taxonomic scope" value="Bacteria"/>
</dbReference>
<protein>
    <recommendedName>
        <fullName evidence="1">Calcineurin-like phosphoesterase domain-containing protein</fullName>
    </recommendedName>
</protein>
<proteinExistence type="predicted"/>
<organism evidence="2 3">
    <name type="scientific">Parasynechococcus marenigrum (strain WH8102)</name>
    <dbReference type="NCBI Taxonomy" id="84588"/>
    <lineage>
        <taxon>Bacteria</taxon>
        <taxon>Bacillati</taxon>
        <taxon>Cyanobacteriota</taxon>
        <taxon>Cyanophyceae</taxon>
        <taxon>Synechococcales</taxon>
        <taxon>Prochlorococcaceae</taxon>
        <taxon>Parasynechococcus</taxon>
        <taxon>Parasynechococcus marenigrum</taxon>
    </lineage>
</organism>